<keyword evidence="3" id="KW-1185">Reference proteome</keyword>
<dbReference type="Proteomes" id="UP001642409">
    <property type="component" value="Unassembled WGS sequence"/>
</dbReference>
<evidence type="ECO:0000313" key="2">
    <source>
        <dbReference type="EMBL" id="CAL6114846.1"/>
    </source>
</evidence>
<reference evidence="2 3" key="2">
    <citation type="submission" date="2024-07" db="EMBL/GenBank/DDBJ databases">
        <authorList>
            <person name="Akdeniz Z."/>
        </authorList>
    </citation>
    <scope>NUCLEOTIDE SEQUENCE [LARGE SCALE GENOMIC DNA]</scope>
</reference>
<dbReference type="EMBL" id="CAXDID020000837">
    <property type="protein sequence ID" value="CAL6114846.1"/>
    <property type="molecule type" value="Genomic_DNA"/>
</dbReference>
<evidence type="ECO:0000313" key="3">
    <source>
        <dbReference type="Proteomes" id="UP001642409"/>
    </source>
</evidence>
<evidence type="ECO:0000313" key="1">
    <source>
        <dbReference type="EMBL" id="CAI9934181.1"/>
    </source>
</evidence>
<reference evidence="1" key="1">
    <citation type="submission" date="2023-06" db="EMBL/GenBank/DDBJ databases">
        <authorList>
            <person name="Kurt Z."/>
        </authorList>
    </citation>
    <scope>NUCLEOTIDE SEQUENCE</scope>
</reference>
<comment type="caution">
    <text evidence="1">The sequence shown here is derived from an EMBL/GenBank/DDBJ whole genome shotgun (WGS) entry which is preliminary data.</text>
</comment>
<proteinExistence type="predicted"/>
<sequence>MRMQIILTEFNLEEYALSQGSPERVCSVPSTSFNWTETDRSSKMCVWSGAKQNVIKLNIKLYLFNLKLQIDQLIRMHTILTEFNLEEYALFKIIENEFVQFRVRHLI</sequence>
<organism evidence="1">
    <name type="scientific">Hexamita inflata</name>
    <dbReference type="NCBI Taxonomy" id="28002"/>
    <lineage>
        <taxon>Eukaryota</taxon>
        <taxon>Metamonada</taxon>
        <taxon>Diplomonadida</taxon>
        <taxon>Hexamitidae</taxon>
        <taxon>Hexamitinae</taxon>
        <taxon>Hexamita</taxon>
    </lineage>
</organism>
<dbReference type="AlphaFoldDB" id="A0AA86TZC0"/>
<gene>
    <name evidence="1" type="ORF">HINF_LOCUS21826</name>
    <name evidence="2" type="ORF">HINF_LOCUS78349</name>
</gene>
<accession>A0AA86TZC0</accession>
<dbReference type="EMBL" id="CATOUU010000563">
    <property type="protein sequence ID" value="CAI9934181.1"/>
    <property type="molecule type" value="Genomic_DNA"/>
</dbReference>
<name>A0AA86TZC0_9EUKA</name>
<protein>
    <submittedName>
        <fullName evidence="2">Hypothetical_protein</fullName>
    </submittedName>
</protein>